<comment type="caution">
    <text evidence="1">The sequence shown here is derived from an EMBL/GenBank/DDBJ whole genome shotgun (WGS) entry which is preliminary data.</text>
</comment>
<sequence length="77" mass="8545">MIYVNVITMGSAITPDNIWLTIGMIICRCSLAARRIVGVFQLGYEVIVVQSRIIIAVDVVSVSQSRIHSDIARINRD</sequence>
<dbReference type="AlphaFoldDB" id="A0A1G2S9D9"/>
<dbReference type="Proteomes" id="UP000176997">
    <property type="component" value="Unassembled WGS sequence"/>
</dbReference>
<protein>
    <submittedName>
        <fullName evidence="1">Uncharacterized protein</fullName>
    </submittedName>
</protein>
<reference evidence="1 2" key="1">
    <citation type="journal article" date="2016" name="Nat. Commun.">
        <title>Thousands of microbial genomes shed light on interconnected biogeochemical processes in an aquifer system.</title>
        <authorList>
            <person name="Anantharaman K."/>
            <person name="Brown C.T."/>
            <person name="Hug L.A."/>
            <person name="Sharon I."/>
            <person name="Castelle C.J."/>
            <person name="Probst A.J."/>
            <person name="Thomas B.C."/>
            <person name="Singh A."/>
            <person name="Wilkins M.J."/>
            <person name="Karaoz U."/>
            <person name="Brodie E.L."/>
            <person name="Williams K.H."/>
            <person name="Hubbard S.S."/>
            <person name="Banfield J.F."/>
        </authorList>
    </citation>
    <scope>NUCLEOTIDE SEQUENCE [LARGE SCALE GENOMIC DNA]</scope>
</reference>
<name>A0A1G2S9D9_9BACT</name>
<gene>
    <name evidence="1" type="ORF">A2675_03840</name>
</gene>
<accession>A0A1G2S9D9</accession>
<proteinExistence type="predicted"/>
<organism evidence="1 2">
    <name type="scientific">Candidatus Yonathbacteria bacterium RIFCSPHIGHO2_01_FULL_51_10</name>
    <dbReference type="NCBI Taxonomy" id="1802723"/>
    <lineage>
        <taxon>Bacteria</taxon>
        <taxon>Candidatus Yonathiibacteriota</taxon>
    </lineage>
</organism>
<evidence type="ECO:0000313" key="2">
    <source>
        <dbReference type="Proteomes" id="UP000176997"/>
    </source>
</evidence>
<dbReference type="EMBL" id="MHUS01000013">
    <property type="protein sequence ID" value="OHA81232.1"/>
    <property type="molecule type" value="Genomic_DNA"/>
</dbReference>
<evidence type="ECO:0000313" key="1">
    <source>
        <dbReference type="EMBL" id="OHA81232.1"/>
    </source>
</evidence>